<dbReference type="InterPro" id="IPR005467">
    <property type="entry name" value="His_kinase_dom"/>
</dbReference>
<dbReference type="GO" id="GO:0030295">
    <property type="term" value="F:protein kinase activator activity"/>
    <property type="evidence" value="ECO:0007669"/>
    <property type="project" value="TreeGrafter"/>
</dbReference>
<evidence type="ECO:0000313" key="7">
    <source>
        <dbReference type="EMBL" id="MBW4710616.1"/>
    </source>
</evidence>
<evidence type="ECO:0000259" key="6">
    <source>
        <dbReference type="PROSITE" id="PS50109"/>
    </source>
</evidence>
<feature type="domain" description="Histidine kinase" evidence="6">
    <location>
        <begin position="32"/>
        <end position="244"/>
    </location>
</feature>
<dbReference type="SMART" id="SM00387">
    <property type="entry name" value="HATPase_c"/>
    <property type="match status" value="1"/>
</dbReference>
<gene>
    <name evidence="7" type="ORF">KX928_22740</name>
</gene>
<dbReference type="Pfam" id="PF02518">
    <property type="entry name" value="HATPase_c"/>
    <property type="match status" value="1"/>
</dbReference>
<dbReference type="PANTHER" id="PTHR42878">
    <property type="entry name" value="TWO-COMPONENT HISTIDINE KINASE"/>
    <property type="match status" value="1"/>
</dbReference>
<keyword evidence="3" id="KW-0808">Transferase</keyword>
<feature type="region of interest" description="Disordered" evidence="5">
    <location>
        <begin position="1"/>
        <end position="21"/>
    </location>
</feature>
<sequence>MIPSATPRAPDPSSAAASSEPTSKDFEDFIYLISHDVRNSVRALIELPQWIAEDLTEAGVKIDGSVAESIELMNKHTGRLDRMLVDLLTFSRVGRMQNVEEVQIDAALSEVLEEIHIPQGFTVLRALDCDVLKIGERDIMTLLTALISNAVKHHDRTIGKIVVACYRDRHEVVLTVRDNGPGIPAGYHERVLGAMTTLRPRDEVEGSGMGLAITRKIALLYEGSVSIKEISEGRGTTIEVRLPA</sequence>
<evidence type="ECO:0000256" key="5">
    <source>
        <dbReference type="SAM" id="MobiDB-lite"/>
    </source>
</evidence>
<evidence type="ECO:0000256" key="4">
    <source>
        <dbReference type="ARBA" id="ARBA00022777"/>
    </source>
</evidence>
<dbReference type="EMBL" id="JAHXDN010000009">
    <property type="protein sequence ID" value="MBW4710616.1"/>
    <property type="molecule type" value="Genomic_DNA"/>
</dbReference>
<organism evidence="7 8">
    <name type="scientific">Roseobacter insulae</name>
    <dbReference type="NCBI Taxonomy" id="2859783"/>
    <lineage>
        <taxon>Bacteria</taxon>
        <taxon>Pseudomonadati</taxon>
        <taxon>Pseudomonadota</taxon>
        <taxon>Alphaproteobacteria</taxon>
        <taxon>Rhodobacterales</taxon>
        <taxon>Roseobacteraceae</taxon>
        <taxon>Roseobacter</taxon>
    </lineage>
</organism>
<proteinExistence type="predicted"/>
<dbReference type="CDD" id="cd00082">
    <property type="entry name" value="HisKA"/>
    <property type="match status" value="1"/>
</dbReference>
<dbReference type="InterPro" id="IPR003594">
    <property type="entry name" value="HATPase_dom"/>
</dbReference>
<evidence type="ECO:0000256" key="3">
    <source>
        <dbReference type="ARBA" id="ARBA00022679"/>
    </source>
</evidence>
<comment type="caution">
    <text evidence="7">The sequence shown here is derived from an EMBL/GenBank/DDBJ whole genome shotgun (WGS) entry which is preliminary data.</text>
</comment>
<evidence type="ECO:0000256" key="2">
    <source>
        <dbReference type="ARBA" id="ARBA00012438"/>
    </source>
</evidence>
<comment type="catalytic activity">
    <reaction evidence="1">
        <text>ATP + protein L-histidine = ADP + protein N-phospho-L-histidine.</text>
        <dbReference type="EC" id="2.7.13.3"/>
    </reaction>
</comment>
<evidence type="ECO:0000313" key="8">
    <source>
        <dbReference type="Proteomes" id="UP001138661"/>
    </source>
</evidence>
<name>A0A9X1FZL8_9RHOB</name>
<dbReference type="RefSeq" id="WP_219507521.1">
    <property type="nucleotide sequence ID" value="NZ_JAHXDN010000009.1"/>
</dbReference>
<dbReference type="InterPro" id="IPR003661">
    <property type="entry name" value="HisK_dim/P_dom"/>
</dbReference>
<evidence type="ECO:0000256" key="1">
    <source>
        <dbReference type="ARBA" id="ARBA00000085"/>
    </source>
</evidence>
<protein>
    <recommendedName>
        <fullName evidence="2">histidine kinase</fullName>
        <ecNumber evidence="2">2.7.13.3</ecNumber>
    </recommendedName>
</protein>
<dbReference type="GO" id="GO:0007234">
    <property type="term" value="P:osmosensory signaling via phosphorelay pathway"/>
    <property type="evidence" value="ECO:0007669"/>
    <property type="project" value="TreeGrafter"/>
</dbReference>
<keyword evidence="8" id="KW-1185">Reference proteome</keyword>
<dbReference type="EC" id="2.7.13.3" evidence="2"/>
<dbReference type="GO" id="GO:0000155">
    <property type="term" value="F:phosphorelay sensor kinase activity"/>
    <property type="evidence" value="ECO:0007669"/>
    <property type="project" value="InterPro"/>
</dbReference>
<accession>A0A9X1FZL8</accession>
<dbReference type="AlphaFoldDB" id="A0A9X1FZL8"/>
<keyword evidence="4 7" id="KW-0418">Kinase</keyword>
<dbReference type="CDD" id="cd00075">
    <property type="entry name" value="HATPase"/>
    <property type="match status" value="1"/>
</dbReference>
<dbReference type="InterPro" id="IPR050351">
    <property type="entry name" value="BphY/WalK/GraS-like"/>
</dbReference>
<dbReference type="GO" id="GO:0000156">
    <property type="term" value="F:phosphorelay response regulator activity"/>
    <property type="evidence" value="ECO:0007669"/>
    <property type="project" value="TreeGrafter"/>
</dbReference>
<dbReference type="Proteomes" id="UP001138661">
    <property type="component" value="Unassembled WGS sequence"/>
</dbReference>
<dbReference type="PROSITE" id="PS50109">
    <property type="entry name" value="HIS_KIN"/>
    <property type="match status" value="1"/>
</dbReference>
<dbReference type="PANTHER" id="PTHR42878:SF15">
    <property type="entry name" value="BACTERIOPHYTOCHROME"/>
    <property type="match status" value="1"/>
</dbReference>
<reference evidence="7" key="1">
    <citation type="submission" date="2021-07" db="EMBL/GenBank/DDBJ databases">
        <title>Roseobacter insulae sp. nov., isolated from a tidal flat.</title>
        <authorList>
            <person name="Park S."/>
            <person name="Yoon J.-H."/>
        </authorList>
    </citation>
    <scope>NUCLEOTIDE SEQUENCE</scope>
    <source>
        <strain evidence="7">YSTF-M11</strain>
    </source>
</reference>